<dbReference type="InterPro" id="IPR011993">
    <property type="entry name" value="PH-like_dom_sf"/>
</dbReference>
<feature type="compositionally biased region" description="Polar residues" evidence="1">
    <location>
        <begin position="234"/>
        <end position="243"/>
    </location>
</feature>
<evidence type="ECO:0000313" key="3">
    <source>
        <dbReference type="Proteomes" id="UP000051530"/>
    </source>
</evidence>
<dbReference type="VEuPathDB" id="MicrosporidiaDB:M153_55940002"/>
<dbReference type="OrthoDB" id="10625137at2759"/>
<evidence type="ECO:0008006" key="4">
    <source>
        <dbReference type="Google" id="ProtNLM"/>
    </source>
</evidence>
<feature type="region of interest" description="Disordered" evidence="1">
    <location>
        <begin position="316"/>
        <end position="340"/>
    </location>
</feature>
<dbReference type="SUPFAM" id="SSF50729">
    <property type="entry name" value="PH domain-like"/>
    <property type="match status" value="1"/>
</dbReference>
<sequence length="425" mass="48136">GKAVSENKGKKTTTKGKKSDELENEQKKGKSTEEAVLETKKGRGKTPAKSEAVKSGDAPVVQTKEPEVKSEKKGRKSAAVEVQPVVADEKSKKGKKTATKSSDKKSTNKKSENKPVKQDHLLDEKEQQLPVLHETEKIQPAGLLEKEKDKLPIVHETEKMQPVALLNDKSPVKKRGRPGNKSSVKEEKVEKPKVEQQKRAKKNPKVEKKLEKKSANQKKTKKEIKHETVIPVSELQSQDNLKQDKTPVTSLFTTSDKQKTSIFSAVGDKSENKKLPTFFTKETEKQPIFDDIKSQLPIVFDERAKLYQFITEEQQSGDMAKDKKQDQKSDKKQDQEDEKLPYWSQAVDTNVIFCSPNRLILVQEGIKNVIADTLTDYDMKVAIKERRVTFTTIISDNNEKKARVMAIRFGTEENAKRFAELIERK</sequence>
<feature type="compositionally biased region" description="Basic and acidic residues" evidence="1">
    <location>
        <begin position="17"/>
        <end position="41"/>
    </location>
</feature>
<name>A0A0R0LT85_9MICR</name>
<feature type="compositionally biased region" description="Basic and acidic residues" evidence="1">
    <location>
        <begin position="319"/>
        <end position="340"/>
    </location>
</feature>
<protein>
    <recommendedName>
        <fullName evidence="4">RanBD1 domain-containing protein</fullName>
    </recommendedName>
</protein>
<dbReference type="EMBL" id="LGUB01000904">
    <property type="protein sequence ID" value="KRH92472.1"/>
    <property type="molecule type" value="Genomic_DNA"/>
</dbReference>
<feature type="region of interest" description="Disordered" evidence="1">
    <location>
        <begin position="1"/>
        <end position="243"/>
    </location>
</feature>
<comment type="caution">
    <text evidence="2">The sequence shown here is derived from an EMBL/GenBank/DDBJ whole genome shotgun (WGS) entry which is preliminary data.</text>
</comment>
<feature type="compositionally biased region" description="Basic and acidic residues" evidence="1">
    <location>
        <begin position="183"/>
        <end position="214"/>
    </location>
</feature>
<gene>
    <name evidence="2" type="ORF">M153_55940002</name>
</gene>
<dbReference type="Proteomes" id="UP000051530">
    <property type="component" value="Unassembled WGS sequence"/>
</dbReference>
<evidence type="ECO:0000313" key="2">
    <source>
        <dbReference type="EMBL" id="KRH92472.1"/>
    </source>
</evidence>
<reference evidence="2 3" key="1">
    <citation type="submission" date="2015-07" db="EMBL/GenBank/DDBJ databases">
        <title>The genome of Pseudoloma neurophilia, a relevant intracellular parasite of the zebrafish.</title>
        <authorList>
            <person name="Ndikumana S."/>
            <person name="Pelin A."/>
            <person name="Sanders J."/>
            <person name="Corradi N."/>
        </authorList>
    </citation>
    <scope>NUCLEOTIDE SEQUENCE [LARGE SCALE GENOMIC DNA]</scope>
    <source>
        <strain evidence="2 3">MK1</strain>
    </source>
</reference>
<proteinExistence type="predicted"/>
<feature type="compositionally biased region" description="Basic and acidic residues" evidence="1">
    <location>
        <begin position="101"/>
        <end position="137"/>
    </location>
</feature>
<keyword evidence="3" id="KW-1185">Reference proteome</keyword>
<feature type="non-terminal residue" evidence="2">
    <location>
        <position position="1"/>
    </location>
</feature>
<dbReference type="AlphaFoldDB" id="A0A0R0LT85"/>
<organism evidence="2 3">
    <name type="scientific">Pseudoloma neurophilia</name>
    <dbReference type="NCBI Taxonomy" id="146866"/>
    <lineage>
        <taxon>Eukaryota</taxon>
        <taxon>Fungi</taxon>
        <taxon>Fungi incertae sedis</taxon>
        <taxon>Microsporidia</taxon>
        <taxon>Pseudoloma</taxon>
    </lineage>
</organism>
<feature type="compositionally biased region" description="Basic and acidic residues" evidence="1">
    <location>
        <begin position="144"/>
        <end position="159"/>
    </location>
</feature>
<accession>A0A0R0LT85</accession>
<evidence type="ECO:0000256" key="1">
    <source>
        <dbReference type="SAM" id="MobiDB-lite"/>
    </source>
</evidence>
<dbReference type="Gene3D" id="2.30.29.30">
    <property type="entry name" value="Pleckstrin-homology domain (PH domain)/Phosphotyrosine-binding domain (PTB)"/>
    <property type="match status" value="1"/>
</dbReference>